<accession>A0A8H8CG31</accession>
<feature type="compositionally biased region" description="Polar residues" evidence="1">
    <location>
        <begin position="74"/>
        <end position="90"/>
    </location>
</feature>
<comment type="caution">
    <text evidence="2">The sequence shown here is derived from an EMBL/GenBank/DDBJ whole genome shotgun (WGS) entry which is preliminary data.</text>
</comment>
<protein>
    <submittedName>
        <fullName evidence="2">Uncharacterized protein</fullName>
    </submittedName>
</protein>
<reference evidence="2" key="1">
    <citation type="submission" date="2021-02" db="EMBL/GenBank/DDBJ databases">
        <title>Psilocybe cubensis genome.</title>
        <authorList>
            <person name="Mckernan K.J."/>
            <person name="Crawford S."/>
            <person name="Trippe A."/>
            <person name="Kane L.T."/>
            <person name="Mclaughlin S."/>
        </authorList>
    </citation>
    <scope>NUCLEOTIDE SEQUENCE [LARGE SCALE GENOMIC DNA]</scope>
    <source>
        <strain evidence="2">MGC-MH-2018</strain>
    </source>
</reference>
<feature type="region of interest" description="Disordered" evidence="1">
    <location>
        <begin position="194"/>
        <end position="223"/>
    </location>
</feature>
<evidence type="ECO:0000256" key="1">
    <source>
        <dbReference type="SAM" id="MobiDB-lite"/>
    </source>
</evidence>
<feature type="compositionally biased region" description="Polar residues" evidence="1">
    <location>
        <begin position="211"/>
        <end position="223"/>
    </location>
</feature>
<dbReference type="AlphaFoldDB" id="A0A8H8CG31"/>
<sequence length="340" mass="37768">MQNAYVVRFPPLDSEDFDIPALSTSISANDAWLNVNFYSEGRYGRTTLNTVEMAPNIRMFPSVASSHAGEEASQDSSASTHHTPRGSGSLSYAGFVHDEYYLSGEENLSINGQTNNEALDMSSPELLPTNNVRPDAHISVLVGHEGSEDTTYPTNTSIEFISTSDPLSQSDPMDSLLSYVLSTGTIDPALLAKPMPSSHSKREHDMPRSQAGVTLSSGTENRGGSCTWVHKPVQSVIDYQDMRANSFRHGSGETEISENYTFQHQEHRPRYSSRESLLSRYRIRNLNLMMLEGGPSGWLGAIIWKYPEFSAMKAPIERTEQREEKHALEHGGLLKKYKTD</sequence>
<gene>
    <name evidence="2" type="ORF">JR316_009647</name>
</gene>
<feature type="compositionally biased region" description="Basic and acidic residues" evidence="1">
    <location>
        <begin position="318"/>
        <end position="329"/>
    </location>
</feature>
<dbReference type="EMBL" id="JAFIQS010000010">
    <property type="protein sequence ID" value="KAG5164957.1"/>
    <property type="molecule type" value="Genomic_DNA"/>
</dbReference>
<organism evidence="2">
    <name type="scientific">Psilocybe cubensis</name>
    <name type="common">Psychedelic mushroom</name>
    <name type="synonym">Stropharia cubensis</name>
    <dbReference type="NCBI Taxonomy" id="181762"/>
    <lineage>
        <taxon>Eukaryota</taxon>
        <taxon>Fungi</taxon>
        <taxon>Dikarya</taxon>
        <taxon>Basidiomycota</taxon>
        <taxon>Agaricomycotina</taxon>
        <taxon>Agaricomycetes</taxon>
        <taxon>Agaricomycetidae</taxon>
        <taxon>Agaricales</taxon>
        <taxon>Agaricineae</taxon>
        <taxon>Strophariaceae</taxon>
        <taxon>Psilocybe</taxon>
    </lineage>
</organism>
<name>A0A8H8CG31_PSICU</name>
<proteinExistence type="predicted"/>
<evidence type="ECO:0000313" key="2">
    <source>
        <dbReference type="EMBL" id="KAG5164957.1"/>
    </source>
</evidence>
<feature type="region of interest" description="Disordered" evidence="1">
    <location>
        <begin position="318"/>
        <end position="340"/>
    </location>
</feature>
<feature type="region of interest" description="Disordered" evidence="1">
    <location>
        <begin position="64"/>
        <end position="90"/>
    </location>
</feature>